<dbReference type="GO" id="GO:0016020">
    <property type="term" value="C:membrane"/>
    <property type="evidence" value="ECO:0007669"/>
    <property type="project" value="TreeGrafter"/>
</dbReference>
<sequence>MTVDPTPAPVVSTLAPVTANPTSAPTSTTQASVPVDPTPVPTPTALTPLSGSPSTTRPPSLAPTTAPAVATVNPTTTSQPAGPALTTATVPTSTPTATSVSTAPVWTPSIPATMPVDTTVPPTTRSPVTVPAETTSTPATNRPGVTTIMPTTSTAPVASTTEPTSTTVSPTSGPGAPTVAPTPGDTSSTSPVPTTAMTMVATTVPAATTPASSTEPSTTTSSPEPSSSPSVPLTPDVSAAPSTTLAPTARPSVVLPAPTVATGPTPMPAFNFKQTSAPAPSQQPLQKGLSPAPEMKRFNETAASPLPSAVVPQIHDQVVGSEGGNESFSYALIETAPGLVDTLQFLASENAQLIVGAAVTSSLLTSVISMVLSSTLPTVTHSLSVVSSTATAVGPPGDVVSFWVLIDYLQFLASSGHMEMPSAPPFYHDFTDSLAWTVLNVPPSWSGNASGPTPLSANALSIAQGDIIAGVLSYAQRLHIDPEALFQATVIGFASVVGVVVVVVSSLYGLVRLLFGQRLRNVKKKLASELPQDRLFLRLLLQAALGIALMSEYALSMTSSFQLRFADSSGLCFATLSLSLLCCGLLVLGVCMLHGKSAADLAEPGFKFTWGGYYKTYTFEQRYFFVAKMGAEVLSGIVIGAVSNVPTQLTLLLSLQFGMFLYMTHCSPYLLDFQNVCASIAFVMKMATYALLSSFVIADVDHSVQTVVGTCALVLQIALLLLFNSRQLYILAKQAVCIWHRLKKARRVKREAQEDVVVASALDRDSFAQVLAQSHHPSA</sequence>
<keyword evidence="2" id="KW-1133">Transmembrane helix</keyword>
<dbReference type="PANTHER" id="PTHR31145">
    <property type="entry name" value="INTEGRAL MEMBRANE PROTEIN (AFU_ORTHOLOGUE AFUA_7G01610)"/>
    <property type="match status" value="1"/>
</dbReference>
<dbReference type="OMA" id="SSGHMEM"/>
<dbReference type="GeneID" id="19947495"/>
<feature type="compositionally biased region" description="Low complexity" evidence="1">
    <location>
        <begin position="86"/>
        <end position="131"/>
    </location>
</feature>
<accession>T0QQ96</accession>
<feature type="compositionally biased region" description="Low complexity" evidence="1">
    <location>
        <begin position="150"/>
        <end position="184"/>
    </location>
</feature>
<feature type="transmembrane region" description="Helical" evidence="2">
    <location>
        <begin position="623"/>
        <end position="642"/>
    </location>
</feature>
<dbReference type="OrthoDB" id="166612at2759"/>
<dbReference type="GO" id="GO:0055085">
    <property type="term" value="P:transmembrane transport"/>
    <property type="evidence" value="ECO:0007669"/>
    <property type="project" value="TreeGrafter"/>
</dbReference>
<feature type="transmembrane region" description="Helical" evidence="2">
    <location>
        <begin position="676"/>
        <end position="698"/>
    </location>
</feature>
<feature type="transmembrane region" description="Helical" evidence="2">
    <location>
        <begin position="648"/>
        <end position="664"/>
    </location>
</feature>
<protein>
    <recommendedName>
        <fullName evidence="3">TRP C-terminal domain-containing protein</fullName>
    </recommendedName>
</protein>
<feature type="region of interest" description="Disordered" evidence="1">
    <location>
        <begin position="265"/>
        <end position="290"/>
    </location>
</feature>
<evidence type="ECO:0000259" key="3">
    <source>
        <dbReference type="Pfam" id="PF06011"/>
    </source>
</evidence>
<feature type="transmembrane region" description="Helical" evidence="2">
    <location>
        <begin position="535"/>
        <end position="556"/>
    </location>
</feature>
<feature type="compositionally biased region" description="Polar residues" evidence="1">
    <location>
        <begin position="272"/>
        <end position="285"/>
    </location>
</feature>
<dbReference type="Pfam" id="PF06011">
    <property type="entry name" value="TRP"/>
    <property type="match status" value="1"/>
</dbReference>
<keyword evidence="5" id="KW-1185">Reference proteome</keyword>
<dbReference type="EMBL" id="JH767149">
    <property type="protein sequence ID" value="EQC36030.1"/>
    <property type="molecule type" value="Genomic_DNA"/>
</dbReference>
<dbReference type="RefSeq" id="XP_008610792.1">
    <property type="nucleotide sequence ID" value="XM_008612570.1"/>
</dbReference>
<reference evidence="4 5" key="1">
    <citation type="submission" date="2012-04" db="EMBL/GenBank/DDBJ databases">
        <title>The Genome Sequence of Saprolegnia declina VS20.</title>
        <authorList>
            <consortium name="The Broad Institute Genome Sequencing Platform"/>
            <person name="Russ C."/>
            <person name="Nusbaum C."/>
            <person name="Tyler B."/>
            <person name="van West P."/>
            <person name="Dieguez-Uribeondo J."/>
            <person name="de Bruijn I."/>
            <person name="Tripathy S."/>
            <person name="Jiang R."/>
            <person name="Young S.K."/>
            <person name="Zeng Q."/>
            <person name="Gargeya S."/>
            <person name="Fitzgerald M."/>
            <person name="Haas B."/>
            <person name="Abouelleil A."/>
            <person name="Alvarado L."/>
            <person name="Arachchi H.M."/>
            <person name="Berlin A."/>
            <person name="Chapman S.B."/>
            <person name="Goldberg J."/>
            <person name="Griggs A."/>
            <person name="Gujja S."/>
            <person name="Hansen M."/>
            <person name="Howarth C."/>
            <person name="Imamovic A."/>
            <person name="Larimer J."/>
            <person name="McCowen C."/>
            <person name="Montmayeur A."/>
            <person name="Murphy C."/>
            <person name="Neiman D."/>
            <person name="Pearson M."/>
            <person name="Priest M."/>
            <person name="Roberts A."/>
            <person name="Saif S."/>
            <person name="Shea T."/>
            <person name="Sisk P."/>
            <person name="Sykes S."/>
            <person name="Wortman J."/>
            <person name="Nusbaum C."/>
            <person name="Birren B."/>
        </authorList>
    </citation>
    <scope>NUCLEOTIDE SEQUENCE [LARGE SCALE GENOMIC DNA]</scope>
    <source>
        <strain evidence="4 5">VS20</strain>
    </source>
</reference>
<feature type="region of interest" description="Disordered" evidence="1">
    <location>
        <begin position="207"/>
        <end position="250"/>
    </location>
</feature>
<evidence type="ECO:0000256" key="2">
    <source>
        <dbReference type="SAM" id="Phobius"/>
    </source>
</evidence>
<feature type="compositionally biased region" description="Low complexity" evidence="1">
    <location>
        <begin position="15"/>
        <end position="35"/>
    </location>
</feature>
<dbReference type="PANTHER" id="PTHR31145:SF6">
    <property type="entry name" value="INTEGRAL MEMBRANE PROTEIN (AFU_ORTHOLOGUE AFUA_7G01610)"/>
    <property type="match status" value="1"/>
</dbReference>
<feature type="region of interest" description="Disordered" evidence="1">
    <location>
        <begin position="1"/>
        <end position="193"/>
    </location>
</feature>
<feature type="transmembrane region" description="Helical" evidence="2">
    <location>
        <begin position="490"/>
        <end position="515"/>
    </location>
</feature>
<dbReference type="eggNOG" id="ENOG502QQ9B">
    <property type="taxonomic scope" value="Eukaryota"/>
</dbReference>
<name>T0QQ96_SAPDV</name>
<feature type="domain" description="TRP C-terminal" evidence="3">
    <location>
        <begin position="467"/>
        <end position="750"/>
    </location>
</feature>
<organism evidence="4 5">
    <name type="scientific">Saprolegnia diclina (strain VS20)</name>
    <dbReference type="NCBI Taxonomy" id="1156394"/>
    <lineage>
        <taxon>Eukaryota</taxon>
        <taxon>Sar</taxon>
        <taxon>Stramenopiles</taxon>
        <taxon>Oomycota</taxon>
        <taxon>Saprolegniomycetes</taxon>
        <taxon>Saprolegniales</taxon>
        <taxon>Saprolegniaceae</taxon>
        <taxon>Saprolegnia</taxon>
    </lineage>
</organism>
<keyword evidence="2" id="KW-0472">Membrane</keyword>
<feature type="transmembrane region" description="Helical" evidence="2">
    <location>
        <begin position="568"/>
        <end position="593"/>
    </location>
</feature>
<evidence type="ECO:0000256" key="1">
    <source>
        <dbReference type="SAM" id="MobiDB-lite"/>
    </source>
</evidence>
<gene>
    <name evidence="4" type="ORF">SDRG_06768</name>
</gene>
<dbReference type="InParanoid" id="T0QQ96"/>
<evidence type="ECO:0000313" key="5">
    <source>
        <dbReference type="Proteomes" id="UP000030762"/>
    </source>
</evidence>
<dbReference type="STRING" id="1156394.T0QQ96"/>
<dbReference type="InterPro" id="IPR040241">
    <property type="entry name" value="TRP_Flc/Pkd2-like"/>
</dbReference>
<feature type="compositionally biased region" description="Polar residues" evidence="1">
    <location>
        <begin position="132"/>
        <end position="144"/>
    </location>
</feature>
<proteinExistence type="predicted"/>
<feature type="compositionally biased region" description="Low complexity" evidence="1">
    <location>
        <begin position="43"/>
        <end position="78"/>
    </location>
</feature>
<dbReference type="Proteomes" id="UP000030762">
    <property type="component" value="Unassembled WGS sequence"/>
</dbReference>
<dbReference type="VEuPathDB" id="FungiDB:SDRG_06768"/>
<dbReference type="InterPro" id="IPR010308">
    <property type="entry name" value="TRP_C"/>
</dbReference>
<dbReference type="AlphaFoldDB" id="T0QQ96"/>
<evidence type="ECO:0000313" key="4">
    <source>
        <dbReference type="EMBL" id="EQC36030.1"/>
    </source>
</evidence>
<feature type="transmembrane region" description="Helical" evidence="2">
    <location>
        <begin position="704"/>
        <end position="723"/>
    </location>
</feature>
<keyword evidence="2" id="KW-0812">Transmembrane</keyword>